<organism evidence="9 10">
    <name type="scientific">Methyloceanibacter marginalis</name>
    <dbReference type="NCBI Taxonomy" id="1774971"/>
    <lineage>
        <taxon>Bacteria</taxon>
        <taxon>Pseudomonadati</taxon>
        <taxon>Pseudomonadota</taxon>
        <taxon>Alphaproteobacteria</taxon>
        <taxon>Hyphomicrobiales</taxon>
        <taxon>Hyphomicrobiaceae</taxon>
        <taxon>Methyloceanibacter</taxon>
    </lineage>
</organism>
<dbReference type="InterPro" id="IPR038488">
    <property type="entry name" value="Integrase_DNA-bd_sf"/>
</dbReference>
<proteinExistence type="inferred from homology"/>
<keyword evidence="10" id="KW-1185">Reference proteome</keyword>
<dbReference type="InterPro" id="IPR025166">
    <property type="entry name" value="Integrase_DNA_bind_dom"/>
</dbReference>
<evidence type="ECO:0000256" key="6">
    <source>
        <dbReference type="SAM" id="MobiDB-lite"/>
    </source>
</evidence>
<dbReference type="Gene3D" id="1.10.443.10">
    <property type="entry name" value="Intergrase catalytic core"/>
    <property type="match status" value="1"/>
</dbReference>
<dbReference type="Proteomes" id="UP000095042">
    <property type="component" value="Unassembled WGS sequence"/>
</dbReference>
<evidence type="ECO:0000256" key="4">
    <source>
        <dbReference type="ARBA" id="ARBA00023172"/>
    </source>
</evidence>
<feature type="domain" description="Tyr recombinase" evidence="7">
    <location>
        <begin position="200"/>
        <end position="375"/>
    </location>
</feature>
<feature type="region of interest" description="Disordered" evidence="6">
    <location>
        <begin position="78"/>
        <end position="99"/>
    </location>
</feature>
<dbReference type="InterPro" id="IPR013762">
    <property type="entry name" value="Integrase-like_cat_sf"/>
</dbReference>
<name>A0A1E3WAG8_9HYPH</name>
<dbReference type="SUPFAM" id="SSF56349">
    <property type="entry name" value="DNA breaking-rejoining enzymes"/>
    <property type="match status" value="1"/>
</dbReference>
<evidence type="ECO:0000259" key="8">
    <source>
        <dbReference type="PROSITE" id="PS51900"/>
    </source>
</evidence>
<accession>A0A1E3WAG8</accession>
<dbReference type="PANTHER" id="PTHR30629:SF2">
    <property type="entry name" value="PROPHAGE INTEGRASE INTS-RELATED"/>
    <property type="match status" value="1"/>
</dbReference>
<evidence type="ECO:0000313" key="10">
    <source>
        <dbReference type="Proteomes" id="UP000095042"/>
    </source>
</evidence>
<dbReference type="GO" id="GO:0003677">
    <property type="term" value="F:DNA binding"/>
    <property type="evidence" value="ECO:0007669"/>
    <property type="project" value="UniProtKB-UniRule"/>
</dbReference>
<evidence type="ECO:0008006" key="11">
    <source>
        <dbReference type="Google" id="ProtNLM"/>
    </source>
</evidence>
<dbReference type="Gene3D" id="1.10.150.130">
    <property type="match status" value="1"/>
</dbReference>
<feature type="domain" description="Core-binding (CB)" evidence="8">
    <location>
        <begin position="100"/>
        <end position="179"/>
    </location>
</feature>
<dbReference type="GO" id="GO:0006310">
    <property type="term" value="P:DNA recombination"/>
    <property type="evidence" value="ECO:0007669"/>
    <property type="project" value="UniProtKB-KW"/>
</dbReference>
<dbReference type="PROSITE" id="PS51898">
    <property type="entry name" value="TYR_RECOMBINASE"/>
    <property type="match status" value="1"/>
</dbReference>
<feature type="compositionally biased region" description="Basic and acidic residues" evidence="6">
    <location>
        <begin position="78"/>
        <end position="92"/>
    </location>
</feature>
<keyword evidence="2" id="KW-0229">DNA integration</keyword>
<evidence type="ECO:0000256" key="5">
    <source>
        <dbReference type="PROSITE-ProRule" id="PRU01248"/>
    </source>
</evidence>
<keyword evidence="3 5" id="KW-0238">DNA-binding</keyword>
<evidence type="ECO:0000256" key="3">
    <source>
        <dbReference type="ARBA" id="ARBA00023125"/>
    </source>
</evidence>
<dbReference type="Pfam" id="PF00589">
    <property type="entry name" value="Phage_integrase"/>
    <property type="match status" value="1"/>
</dbReference>
<dbReference type="EMBL" id="LPWD01000415">
    <property type="protein sequence ID" value="ODS02087.1"/>
    <property type="molecule type" value="Genomic_DNA"/>
</dbReference>
<keyword evidence="4" id="KW-0233">DNA recombination</keyword>
<dbReference type="PANTHER" id="PTHR30629">
    <property type="entry name" value="PROPHAGE INTEGRASE"/>
    <property type="match status" value="1"/>
</dbReference>
<comment type="similarity">
    <text evidence="1">Belongs to the 'phage' integrase family.</text>
</comment>
<dbReference type="GO" id="GO:0015074">
    <property type="term" value="P:DNA integration"/>
    <property type="evidence" value="ECO:0007669"/>
    <property type="project" value="UniProtKB-KW"/>
</dbReference>
<gene>
    <name evidence="9" type="ORF">AUC71_02445</name>
</gene>
<evidence type="ECO:0000313" key="9">
    <source>
        <dbReference type="EMBL" id="ODS02087.1"/>
    </source>
</evidence>
<dbReference type="InterPro" id="IPR044068">
    <property type="entry name" value="CB"/>
</dbReference>
<dbReference type="CDD" id="cd00801">
    <property type="entry name" value="INT_P4_C"/>
    <property type="match status" value="1"/>
</dbReference>
<dbReference type="AlphaFoldDB" id="A0A1E3WAG8"/>
<evidence type="ECO:0000256" key="2">
    <source>
        <dbReference type="ARBA" id="ARBA00022908"/>
    </source>
</evidence>
<dbReference type="InterPro" id="IPR053876">
    <property type="entry name" value="Phage_int_M"/>
</dbReference>
<dbReference type="Gene3D" id="3.30.160.390">
    <property type="entry name" value="Integrase, DNA-binding domain"/>
    <property type="match status" value="1"/>
</dbReference>
<protein>
    <recommendedName>
        <fullName evidence="11">Tyr recombinase domain-containing protein</fullName>
    </recommendedName>
</protein>
<evidence type="ECO:0000259" key="7">
    <source>
        <dbReference type="PROSITE" id="PS51898"/>
    </source>
</evidence>
<dbReference type="InterPro" id="IPR010998">
    <property type="entry name" value="Integrase_recombinase_N"/>
</dbReference>
<evidence type="ECO:0000256" key="1">
    <source>
        <dbReference type="ARBA" id="ARBA00008857"/>
    </source>
</evidence>
<dbReference type="InterPro" id="IPR011010">
    <property type="entry name" value="DNA_brk_join_enz"/>
</dbReference>
<reference evidence="9 10" key="1">
    <citation type="journal article" date="2016" name="Environ. Microbiol.">
        <title>New Methyloceanibacter diversity from North Sea sediments includes methanotroph containing solely the soluble methane monooxygenase.</title>
        <authorList>
            <person name="Vekeman B."/>
            <person name="Kerckhof F.M."/>
            <person name="Cremers G."/>
            <person name="de Vos P."/>
            <person name="Vandamme P."/>
            <person name="Boon N."/>
            <person name="Op den Camp H.J."/>
            <person name="Heylen K."/>
        </authorList>
    </citation>
    <scope>NUCLEOTIDE SEQUENCE [LARGE SCALE GENOMIC DNA]</scope>
    <source>
        <strain evidence="9 10">R-67177</strain>
    </source>
</reference>
<dbReference type="PROSITE" id="PS51900">
    <property type="entry name" value="CB"/>
    <property type="match status" value="1"/>
</dbReference>
<dbReference type="RefSeq" id="WP_083238409.1">
    <property type="nucleotide sequence ID" value="NZ_LPWD01000415.1"/>
</dbReference>
<dbReference type="Pfam" id="PF13356">
    <property type="entry name" value="Arm-DNA-bind_3"/>
    <property type="match status" value="1"/>
</dbReference>
<dbReference type="Pfam" id="PF22022">
    <property type="entry name" value="Phage_int_M"/>
    <property type="match status" value="1"/>
</dbReference>
<dbReference type="InterPro" id="IPR002104">
    <property type="entry name" value="Integrase_catalytic"/>
</dbReference>
<sequence length="400" mass="43958">MTVVKRSLTDAAVKRQKPPEAGQIDVFDQGFPGLALRVSHGGRKAWTYHYRFAGKLKRLTLGTYPALSLADARGAWRDAKDARDKGRDPAQDKKRKTGETEFEAVLAEWLKRDQGDNRSHDSVKRSIDKDATPAWKGRHVPDLTRRDVLDVLDSVVDRGSPVMARRLHAHLHRFFRWCVGRGIITANPMADMPKPGAETKRERVLTDAELKAVWKACDKIGWPFGPAIQLLILTGARRQEIGALCWSEILADPANIFLSGDRTKNKEPHTIPLSKPALAIIEGLPKVEGDADYVFTTNGKTPISGWSKAKGELPELAEPWVLHDLRRTVATGLQRLGVSLTVIEACLGHVSGSRAGVVGVYQRHSFGAEKAAALEAWGAHVVALVEGKKPGKVVAMRGAR</sequence>
<comment type="caution">
    <text evidence="9">The sequence shown here is derived from an EMBL/GenBank/DDBJ whole genome shotgun (WGS) entry which is preliminary data.</text>
</comment>
<dbReference type="InterPro" id="IPR050808">
    <property type="entry name" value="Phage_Integrase"/>
</dbReference>